<dbReference type="SUPFAM" id="SSF48452">
    <property type="entry name" value="TPR-like"/>
    <property type="match status" value="1"/>
</dbReference>
<organism evidence="2 3">
    <name type="scientific">Filimonas effusa</name>
    <dbReference type="NCBI Taxonomy" id="2508721"/>
    <lineage>
        <taxon>Bacteria</taxon>
        <taxon>Pseudomonadati</taxon>
        <taxon>Bacteroidota</taxon>
        <taxon>Chitinophagia</taxon>
        <taxon>Chitinophagales</taxon>
        <taxon>Chitinophagaceae</taxon>
        <taxon>Filimonas</taxon>
    </lineage>
</organism>
<evidence type="ECO:0000313" key="2">
    <source>
        <dbReference type="EMBL" id="RXK86411.1"/>
    </source>
</evidence>
<dbReference type="Gene3D" id="1.25.40.390">
    <property type="match status" value="1"/>
</dbReference>
<keyword evidence="2" id="KW-0449">Lipoprotein</keyword>
<keyword evidence="1" id="KW-0732">Signal</keyword>
<comment type="caution">
    <text evidence="2">The sequence shown here is derived from an EMBL/GenBank/DDBJ whole genome shotgun (WGS) entry which is preliminary data.</text>
</comment>
<name>A0A4Q1DAI9_9BACT</name>
<dbReference type="Pfam" id="PF12771">
    <property type="entry name" value="SusD-like_2"/>
    <property type="match status" value="1"/>
</dbReference>
<reference evidence="2 3" key="1">
    <citation type="submission" date="2019-01" db="EMBL/GenBank/DDBJ databases">
        <title>Filimonas sp. strain TTM-71.</title>
        <authorList>
            <person name="Chen W.-M."/>
        </authorList>
    </citation>
    <scope>NUCLEOTIDE SEQUENCE [LARGE SCALE GENOMIC DNA]</scope>
    <source>
        <strain evidence="2 3">TTM-71</strain>
    </source>
</reference>
<dbReference type="InterPro" id="IPR011990">
    <property type="entry name" value="TPR-like_helical_dom_sf"/>
</dbReference>
<dbReference type="PROSITE" id="PS51257">
    <property type="entry name" value="PROKAR_LIPOPROTEIN"/>
    <property type="match status" value="1"/>
</dbReference>
<evidence type="ECO:0000313" key="3">
    <source>
        <dbReference type="Proteomes" id="UP000290545"/>
    </source>
</evidence>
<evidence type="ECO:0000256" key="1">
    <source>
        <dbReference type="SAM" id="SignalP"/>
    </source>
</evidence>
<keyword evidence="3" id="KW-1185">Reference proteome</keyword>
<proteinExistence type="predicted"/>
<dbReference type="EMBL" id="SDHZ01000001">
    <property type="protein sequence ID" value="RXK86411.1"/>
    <property type="molecule type" value="Genomic_DNA"/>
</dbReference>
<feature type="chain" id="PRO_5020512071" evidence="1">
    <location>
        <begin position="23"/>
        <end position="553"/>
    </location>
</feature>
<dbReference type="Proteomes" id="UP000290545">
    <property type="component" value="Unassembled WGS sequence"/>
</dbReference>
<dbReference type="OrthoDB" id="9766256at2"/>
<dbReference type="AlphaFoldDB" id="A0A4Q1DAI9"/>
<dbReference type="InterPro" id="IPR041662">
    <property type="entry name" value="SusD-like_2"/>
</dbReference>
<gene>
    <name evidence="2" type="ORF">ESB13_06290</name>
</gene>
<dbReference type="RefSeq" id="WP_129002161.1">
    <property type="nucleotide sequence ID" value="NZ_SDHZ01000001.1"/>
</dbReference>
<feature type="signal peptide" evidence="1">
    <location>
        <begin position="1"/>
        <end position="22"/>
    </location>
</feature>
<protein>
    <submittedName>
        <fullName evidence="2">SusD/RagB family nutrient-binding outer membrane lipoprotein</fullName>
    </submittedName>
</protein>
<accession>A0A4Q1DAI9</accession>
<sequence length="553" mass="62216">MKLKYKIFVTVLLAAFATTSCNKYLDVNSDNSNPQDPDVSSVFPTQLGNIPRGLQYDARYVSRFIQNFGSASSGSTTAINWDKMGFQSASDVNGDIWRMTYYGLGANLNYIITKGIANGQWDYVGAAYALKAMSFQYTTDYHGDIIFKEAFPADENQVFFKYDNQETVYAGVDSLCRMALTYLSRTDYNPSVSRLSKGDYAYDGNVDRWKKFVYGLLARNFHRITNKASYQADSVIKYCDLSLASAQDDFGIPFDAQKNDDANFFGIFRDNLTLFRQTNYIVSLLDGTTLTGTTGGANIDPRMKHMLSRSADSSGTNNGGYKGVVVGVGDPQYSSLGTNRKAVPTPFGDSIYVITAGNFSGSQGKYLFANKVVMPIMTSAEIQFMKAEALFRKSDKPKALLAYQAGIRLHFDFINRTSWPRGNTPLFNVTAISPAERDAYMASANVKQIADSLTLSDIMLQKYIALYGWGFFETWVDMRRYHYTDLDPNKIEQGIQVYKNLVLPTFAAENAGRPVYRVRPRYNSEYIWNVEELRKIGAMNGNYHTYECWFSQP</sequence>